<dbReference type="InterPro" id="IPR036388">
    <property type="entry name" value="WH-like_DNA-bd_sf"/>
</dbReference>
<evidence type="ECO:0000256" key="2">
    <source>
        <dbReference type="ARBA" id="ARBA00009543"/>
    </source>
</evidence>
<feature type="region of interest" description="Disordered" evidence="9">
    <location>
        <begin position="65"/>
        <end position="91"/>
    </location>
</feature>
<keyword evidence="7" id="KW-0539">Nucleus</keyword>
<dbReference type="GO" id="GO:0003677">
    <property type="term" value="F:DNA binding"/>
    <property type="evidence" value="ECO:0007669"/>
    <property type="project" value="UniProtKB-KW"/>
</dbReference>
<accession>A0A8C5Q921</accession>
<dbReference type="GeneTree" id="ENSGT00390000016051"/>
<evidence type="ECO:0000256" key="4">
    <source>
        <dbReference type="ARBA" id="ARBA00023015"/>
    </source>
</evidence>
<evidence type="ECO:0000313" key="14">
    <source>
        <dbReference type="Proteomes" id="UP000694569"/>
    </source>
</evidence>
<feature type="transmembrane region" description="Helical" evidence="10">
    <location>
        <begin position="356"/>
        <end position="377"/>
    </location>
</feature>
<evidence type="ECO:0000256" key="8">
    <source>
        <dbReference type="ARBA" id="ARBA00033388"/>
    </source>
</evidence>
<dbReference type="InterPro" id="IPR036390">
    <property type="entry name" value="WH_DNA-bd_sf"/>
</dbReference>
<evidence type="ECO:0000256" key="7">
    <source>
        <dbReference type="ARBA" id="ARBA00023242"/>
    </source>
</evidence>
<keyword evidence="10" id="KW-0472">Membrane</keyword>
<keyword evidence="10" id="KW-1133">Transmembrane helix</keyword>
<keyword evidence="10" id="KW-0812">Transmembrane</keyword>
<protein>
    <recommendedName>
        <fullName evidence="3">General transcription factor IIF subunit 2</fullName>
    </recommendedName>
    <alternativeName>
        <fullName evidence="8">Transcription initiation factor IIF subunit beta</fullName>
    </alternativeName>
</protein>
<dbReference type="InterPro" id="IPR040450">
    <property type="entry name" value="TFIIF_beta_HTH"/>
</dbReference>
<dbReference type="InterPro" id="IPR003196">
    <property type="entry name" value="TFIIF_beta"/>
</dbReference>
<dbReference type="PANTHER" id="PTHR10445:SF0">
    <property type="entry name" value="GENERAL TRANSCRIPTION FACTOR IIF SUBUNIT 2"/>
    <property type="match status" value="1"/>
</dbReference>
<evidence type="ECO:0000256" key="1">
    <source>
        <dbReference type="ARBA" id="ARBA00004123"/>
    </source>
</evidence>
<sequence length="411" mass="46633">MSQLIFRGQCALALAGILYLIALRSSERVVARFLLLPGFWYPARCVQLCYWWTRWHCAGRNGCRKGGAGPERSQAEHRSVAGEETKPNPTRRYCNLAQWEPESSVAAMSSKGGDADVPRQHKEEKQQDIQRRPLPKYLAQQWAKASGRGEVGKLRIAKNQGKTEVSFTLSEELASIQDIGGKAAPSSVTAPREHPFQLQSVGGQTLTVFTESLSGQTDDKSEIRTADKLAIEGIVVQRAECRPAVNEHYMQMKRRQIEESSKPKRQSQQIDKAVTTNYKPVANHQYNIEYEKKKKDDGKRARADRQQVLDMLFSAFEKHQYYNIKDLVDITKQPVLSNLAFHSMSSSVTLHPFCDYIFPWHILLSFSFLFCTSFSLVMVRVLISSSFPWIWKICSICIPSYFTALFANLAL</sequence>
<feature type="domain" description="TFIIF beta subunit N-terminal" evidence="12">
    <location>
        <begin position="134"/>
        <end position="272"/>
    </location>
</feature>
<feature type="compositionally biased region" description="Basic and acidic residues" evidence="9">
    <location>
        <begin position="113"/>
        <end position="131"/>
    </location>
</feature>
<keyword evidence="5" id="KW-0238">DNA-binding</keyword>
<reference evidence="13" key="2">
    <citation type="submission" date="2025-09" db="UniProtKB">
        <authorList>
            <consortium name="Ensembl"/>
        </authorList>
    </citation>
    <scope>IDENTIFICATION</scope>
</reference>
<dbReference type="GO" id="GO:0006367">
    <property type="term" value="P:transcription initiation at RNA polymerase II promoter"/>
    <property type="evidence" value="ECO:0007669"/>
    <property type="project" value="InterPro"/>
</dbReference>
<evidence type="ECO:0000259" key="11">
    <source>
        <dbReference type="Pfam" id="PF02270"/>
    </source>
</evidence>
<reference evidence="13" key="1">
    <citation type="submission" date="2025-08" db="UniProtKB">
        <authorList>
            <consortium name="Ensembl"/>
        </authorList>
    </citation>
    <scope>IDENTIFICATION</scope>
</reference>
<dbReference type="Gene3D" id="1.10.10.10">
    <property type="entry name" value="Winged helix-like DNA-binding domain superfamily/Winged helix DNA-binding domain"/>
    <property type="match status" value="1"/>
</dbReference>
<evidence type="ECO:0000256" key="10">
    <source>
        <dbReference type="SAM" id="Phobius"/>
    </source>
</evidence>
<dbReference type="Ensembl" id="ENSLLET00000035840.1">
    <property type="protein sequence ID" value="ENSLLEP00000034526.1"/>
    <property type="gene ID" value="ENSLLEG00000021607.1"/>
</dbReference>
<evidence type="ECO:0000259" key="12">
    <source>
        <dbReference type="Pfam" id="PF17683"/>
    </source>
</evidence>
<dbReference type="AlphaFoldDB" id="A0A8C5Q921"/>
<proteinExistence type="inferred from homology"/>
<dbReference type="OrthoDB" id="26094at2759"/>
<evidence type="ECO:0000256" key="6">
    <source>
        <dbReference type="ARBA" id="ARBA00023163"/>
    </source>
</evidence>
<dbReference type="PANTHER" id="PTHR10445">
    <property type="entry name" value="GENERAL TRANSCRIPTION FACTOR IIF SUBUNIT 2"/>
    <property type="match status" value="1"/>
</dbReference>
<keyword evidence="14" id="KW-1185">Reference proteome</keyword>
<dbReference type="InterPro" id="IPR011039">
    <property type="entry name" value="TFIIF_interaction"/>
</dbReference>
<dbReference type="GO" id="GO:0005674">
    <property type="term" value="C:transcription factor TFIIF complex"/>
    <property type="evidence" value="ECO:0007669"/>
    <property type="project" value="InterPro"/>
</dbReference>
<dbReference type="SUPFAM" id="SSF50916">
    <property type="entry name" value="Rap30/74 interaction domains"/>
    <property type="match status" value="1"/>
</dbReference>
<evidence type="ECO:0000256" key="5">
    <source>
        <dbReference type="ARBA" id="ARBA00023125"/>
    </source>
</evidence>
<comment type="subcellular location">
    <subcellularLocation>
        <location evidence="1">Nucleus</location>
    </subcellularLocation>
</comment>
<keyword evidence="6" id="KW-0804">Transcription</keyword>
<dbReference type="Proteomes" id="UP000694569">
    <property type="component" value="Unplaced"/>
</dbReference>
<keyword evidence="4" id="KW-0805">Transcription regulation</keyword>
<dbReference type="SUPFAM" id="SSF46785">
    <property type="entry name" value="Winged helix' DNA-binding domain"/>
    <property type="match status" value="1"/>
</dbReference>
<feature type="region of interest" description="Disordered" evidence="9">
    <location>
        <begin position="254"/>
        <end position="274"/>
    </location>
</feature>
<dbReference type="Pfam" id="PF02270">
    <property type="entry name" value="TFIIF_beta"/>
    <property type="match status" value="1"/>
</dbReference>
<feature type="region of interest" description="Disordered" evidence="9">
    <location>
        <begin position="105"/>
        <end position="131"/>
    </location>
</feature>
<comment type="similarity">
    <text evidence="2">Belongs to the TFIIF beta subunit family.</text>
</comment>
<evidence type="ECO:0000256" key="3">
    <source>
        <dbReference type="ARBA" id="ARBA00020815"/>
    </source>
</evidence>
<dbReference type="CDD" id="cd07980">
    <property type="entry name" value="TFIIF_beta"/>
    <property type="match status" value="1"/>
</dbReference>
<feature type="transmembrane region" description="Helical" evidence="10">
    <location>
        <begin position="389"/>
        <end position="410"/>
    </location>
</feature>
<organism evidence="13 14">
    <name type="scientific">Leptobrachium leishanense</name>
    <name type="common">Leishan spiny toad</name>
    <dbReference type="NCBI Taxonomy" id="445787"/>
    <lineage>
        <taxon>Eukaryota</taxon>
        <taxon>Metazoa</taxon>
        <taxon>Chordata</taxon>
        <taxon>Craniata</taxon>
        <taxon>Vertebrata</taxon>
        <taxon>Euteleostomi</taxon>
        <taxon>Amphibia</taxon>
        <taxon>Batrachia</taxon>
        <taxon>Anura</taxon>
        <taxon>Pelobatoidea</taxon>
        <taxon>Megophryidae</taxon>
        <taxon>Leptobrachium</taxon>
    </lineage>
</organism>
<name>A0A8C5Q921_9ANUR</name>
<feature type="compositionally biased region" description="Basic and acidic residues" evidence="9">
    <location>
        <begin position="73"/>
        <end position="86"/>
    </location>
</feature>
<dbReference type="InterPro" id="IPR040504">
    <property type="entry name" value="TFIIF_beta_N"/>
</dbReference>
<feature type="domain" description="TFIIF beta subunit HTH" evidence="11">
    <location>
        <begin position="301"/>
        <end position="334"/>
    </location>
</feature>
<evidence type="ECO:0000313" key="13">
    <source>
        <dbReference type="Ensembl" id="ENSLLEP00000034526.1"/>
    </source>
</evidence>
<dbReference type="Pfam" id="PF17683">
    <property type="entry name" value="TFIIF_beta_N"/>
    <property type="match status" value="1"/>
</dbReference>
<evidence type="ECO:0000256" key="9">
    <source>
        <dbReference type="SAM" id="MobiDB-lite"/>
    </source>
</evidence>
<gene>
    <name evidence="13" type="primary">GTF2F2</name>
</gene>